<dbReference type="PROSITE" id="PS50878">
    <property type="entry name" value="RT_POL"/>
    <property type="match status" value="1"/>
</dbReference>
<dbReference type="PANTHER" id="PTHR21301:SF12">
    <property type="match status" value="1"/>
</dbReference>
<keyword evidence="3" id="KW-1185">Reference proteome</keyword>
<accession>A0AAD1VZ40</accession>
<dbReference type="EMBL" id="OW240914">
    <property type="protein sequence ID" value="CAH2275389.1"/>
    <property type="molecule type" value="Genomic_DNA"/>
</dbReference>
<proteinExistence type="predicted"/>
<evidence type="ECO:0000259" key="1">
    <source>
        <dbReference type="PROSITE" id="PS50878"/>
    </source>
</evidence>
<name>A0AAD1VZ40_PELCU</name>
<feature type="non-terminal residue" evidence="2">
    <location>
        <position position="586"/>
    </location>
</feature>
<dbReference type="AlphaFoldDB" id="A0AAD1VZ40"/>
<sequence>MDVKSLYTVIPHIGGIEAMRQVLCESSMYHGPPIEFILELLSLILHNNHFRFEDRWYLQVAGTSMGSAMAPMYANAYMYAYETQHILTTYKNNIIGYYRYIDDLLIIWRGSQTEAHMMVEELNLLPTPIKFTANISEESVQYLDLELSYGDNRVQYTLFSKQTDRNTLLHARSAHPISLKKSIPKAQFQRVIRNNSDINKAELQLKIMTQKFLNRGYNIQVLEEALLKAKLAPVQKMDPVQKIVFPMTFHNSSNLISTIVKDNWKMIATDDTLPKIFKETPLICYRRNKSLKDMLSLYTVIPHIGGIEVMRQVLCESSMYHGPPIEFILELLSLILHNNHFRFEDRWYLQVAGTSMGSAMAPMYANAYMYAYETQHILTTYKNNIIGYYRYIDDLLIIWRGSQTEAHMMVEELNLLPTPIKFTANISEESVQYLDLELSYGDNRVQYTLFSKQTDRNTLLHARSAHPISLKKSIPKAQFQRVIRNNSDINKAELQLKIMTQKFLNRGYNIQVLEEALLKAKLAPVQKMDPVQKIVFPMTFHNSSNLISTIVKDNWKMIATDDTLPKIFKETPLICYRRNKSLKDML</sequence>
<evidence type="ECO:0000313" key="2">
    <source>
        <dbReference type="EMBL" id="CAH2275389.1"/>
    </source>
</evidence>
<gene>
    <name evidence="2" type="ORF">PECUL_23A001153</name>
</gene>
<dbReference type="Proteomes" id="UP001295444">
    <property type="component" value="Chromosome 03"/>
</dbReference>
<dbReference type="Pfam" id="PF26215">
    <property type="entry name" value="HTH_animal"/>
    <property type="match status" value="2"/>
</dbReference>
<reference evidence="2" key="1">
    <citation type="submission" date="2022-03" db="EMBL/GenBank/DDBJ databases">
        <authorList>
            <person name="Alioto T."/>
            <person name="Alioto T."/>
            <person name="Gomez Garrido J."/>
        </authorList>
    </citation>
    <scope>NUCLEOTIDE SEQUENCE</scope>
</reference>
<organism evidence="2 3">
    <name type="scientific">Pelobates cultripes</name>
    <name type="common">Western spadefoot toad</name>
    <dbReference type="NCBI Taxonomy" id="61616"/>
    <lineage>
        <taxon>Eukaryota</taxon>
        <taxon>Metazoa</taxon>
        <taxon>Chordata</taxon>
        <taxon>Craniata</taxon>
        <taxon>Vertebrata</taxon>
        <taxon>Euteleostomi</taxon>
        <taxon>Amphibia</taxon>
        <taxon>Batrachia</taxon>
        <taxon>Anura</taxon>
        <taxon>Pelobatoidea</taxon>
        <taxon>Pelobatidae</taxon>
        <taxon>Pelobates</taxon>
    </lineage>
</organism>
<dbReference type="PANTHER" id="PTHR21301">
    <property type="entry name" value="REVERSE TRANSCRIPTASE"/>
    <property type="match status" value="1"/>
</dbReference>
<protein>
    <recommendedName>
        <fullName evidence="1">Reverse transcriptase domain-containing protein</fullName>
    </recommendedName>
</protein>
<evidence type="ECO:0000313" key="3">
    <source>
        <dbReference type="Proteomes" id="UP001295444"/>
    </source>
</evidence>
<dbReference type="InterPro" id="IPR000477">
    <property type="entry name" value="RT_dom"/>
</dbReference>
<dbReference type="InterPro" id="IPR058912">
    <property type="entry name" value="HTH_animal"/>
</dbReference>
<feature type="domain" description="Reverse transcriptase" evidence="1">
    <location>
        <begin position="1"/>
        <end position="161"/>
    </location>
</feature>